<dbReference type="RefSeq" id="WP_344605398.1">
    <property type="nucleotide sequence ID" value="NZ_BAAATK010000026.1"/>
</dbReference>
<evidence type="ECO:0000256" key="1">
    <source>
        <dbReference type="SAM" id="MobiDB-lite"/>
    </source>
</evidence>
<dbReference type="Pfam" id="PF14433">
    <property type="entry name" value="SUKH-3"/>
    <property type="match status" value="1"/>
</dbReference>
<dbReference type="InterPro" id="IPR025850">
    <property type="entry name" value="SUKH-3"/>
</dbReference>
<gene>
    <name evidence="2" type="ORF">GCM10010421_40250</name>
</gene>
<accession>A0ABN3K0M6</accession>
<keyword evidence="3" id="KW-1185">Reference proteome</keyword>
<evidence type="ECO:0000313" key="3">
    <source>
        <dbReference type="Proteomes" id="UP001500460"/>
    </source>
</evidence>
<reference evidence="2 3" key="1">
    <citation type="journal article" date="2019" name="Int. J. Syst. Evol. Microbiol.">
        <title>The Global Catalogue of Microorganisms (GCM) 10K type strain sequencing project: providing services to taxonomists for standard genome sequencing and annotation.</title>
        <authorList>
            <consortium name="The Broad Institute Genomics Platform"/>
            <consortium name="The Broad Institute Genome Sequencing Center for Infectious Disease"/>
            <person name="Wu L."/>
            <person name="Ma J."/>
        </authorList>
    </citation>
    <scope>NUCLEOTIDE SEQUENCE [LARGE SCALE GENOMIC DNA]</scope>
    <source>
        <strain evidence="2 3">JCM 6922</strain>
    </source>
</reference>
<protein>
    <recommendedName>
        <fullName evidence="4">SUKH-3 domain containing protein</fullName>
    </recommendedName>
</protein>
<dbReference type="EMBL" id="BAAATK010000026">
    <property type="protein sequence ID" value="GAA2444895.1"/>
    <property type="molecule type" value="Genomic_DNA"/>
</dbReference>
<proteinExistence type="predicted"/>
<dbReference type="Proteomes" id="UP001500460">
    <property type="component" value="Unassembled WGS sequence"/>
</dbReference>
<evidence type="ECO:0008006" key="4">
    <source>
        <dbReference type="Google" id="ProtNLM"/>
    </source>
</evidence>
<sequence>MRFSAEAEGVLRDVGWCPGRRVDVSLWRTRLAAAGLRMHEAAEEFLSEFGGLVFGISGPGISCACEPFELDPLLAEGEEDRFADWSEVLGKSLYPIGEGDQGRYFLAIDEIGAIYLVADWVAAFGPADGAVEGLTLGVAPTVVAEECWRENEAVPERPGSSAPSVAGRVTRLHGST</sequence>
<evidence type="ECO:0000313" key="2">
    <source>
        <dbReference type="EMBL" id="GAA2444895.1"/>
    </source>
</evidence>
<name>A0ABN3K0M6_9ACTN</name>
<organism evidence="2 3">
    <name type="scientific">Streptomyces glaucus</name>
    <dbReference type="NCBI Taxonomy" id="284029"/>
    <lineage>
        <taxon>Bacteria</taxon>
        <taxon>Bacillati</taxon>
        <taxon>Actinomycetota</taxon>
        <taxon>Actinomycetes</taxon>
        <taxon>Kitasatosporales</taxon>
        <taxon>Streptomycetaceae</taxon>
        <taxon>Streptomyces</taxon>
    </lineage>
</organism>
<comment type="caution">
    <text evidence="2">The sequence shown here is derived from an EMBL/GenBank/DDBJ whole genome shotgun (WGS) entry which is preliminary data.</text>
</comment>
<feature type="region of interest" description="Disordered" evidence="1">
    <location>
        <begin position="153"/>
        <end position="176"/>
    </location>
</feature>